<gene>
    <name evidence="2" type="ORF">IPP58_02165</name>
</gene>
<reference evidence="2" key="1">
    <citation type="submission" date="2020-10" db="EMBL/GenBank/DDBJ databases">
        <title>Connecting structure to function with the recovery of over 1000 high-quality activated sludge metagenome-assembled genomes encoding full-length rRNA genes using long-read sequencing.</title>
        <authorList>
            <person name="Singleton C.M."/>
            <person name="Petriglieri F."/>
            <person name="Kristensen J.M."/>
            <person name="Kirkegaard R.H."/>
            <person name="Michaelsen T.Y."/>
            <person name="Andersen M.H."/>
            <person name="Karst S.M."/>
            <person name="Dueholm M.S."/>
            <person name="Nielsen P.H."/>
            <person name="Albertsen M."/>
        </authorList>
    </citation>
    <scope>NUCLEOTIDE SEQUENCE</scope>
    <source>
        <strain evidence="2">Skiv_18-Q3-R9-52_MAXAC.067</strain>
    </source>
</reference>
<comment type="caution">
    <text evidence="2">The sequence shown here is derived from an EMBL/GenBank/DDBJ whole genome shotgun (WGS) entry which is preliminary data.</text>
</comment>
<accession>A0A9D7SEM8</accession>
<evidence type="ECO:0000313" key="3">
    <source>
        <dbReference type="Proteomes" id="UP000886657"/>
    </source>
</evidence>
<feature type="region of interest" description="Disordered" evidence="1">
    <location>
        <begin position="231"/>
        <end position="269"/>
    </location>
</feature>
<name>A0A9D7SEM8_9BACT</name>
<dbReference type="EMBL" id="JADKIO010000005">
    <property type="protein sequence ID" value="MBK9795300.1"/>
    <property type="molecule type" value="Genomic_DNA"/>
</dbReference>
<organism evidence="2 3">
    <name type="scientific">Candidatus Geothrix skivensis</name>
    <dbReference type="NCBI Taxonomy" id="2954439"/>
    <lineage>
        <taxon>Bacteria</taxon>
        <taxon>Pseudomonadati</taxon>
        <taxon>Acidobacteriota</taxon>
        <taxon>Holophagae</taxon>
        <taxon>Holophagales</taxon>
        <taxon>Holophagaceae</taxon>
        <taxon>Geothrix</taxon>
    </lineage>
</organism>
<dbReference type="Proteomes" id="UP000886657">
    <property type="component" value="Unassembled WGS sequence"/>
</dbReference>
<evidence type="ECO:0000313" key="2">
    <source>
        <dbReference type="EMBL" id="MBK9795300.1"/>
    </source>
</evidence>
<dbReference type="AlphaFoldDB" id="A0A9D7SEM8"/>
<sequence length="401" mass="44230">MEDPVLIRQAMRDLLERELEFPVKVEGAHTLPYTARLQHIDLGKGLLHLKLIRPLPHELALEAAFEMLFSVGDQRFEAPCIFKGREGYLLYRFTIPPLMAPSDRRRLKRYPFRPREKAYVVVQDGGVPGHVLSGPLVNLSLGGLAFRVDRVMRFDDHMRVTPGLGFFDRGKAFPMLKIRDLPNLPVFDARGVLAHALEGSGGIILGLEFGGLKENELRELQGVLTIREHMKRASAGTTSDGPRDTSPRSPATPKGPAARVAPAGGQTPDALQQLGRRSARIMLAMAPEPDRDEVHQALRAAGFLRVETSDTLEQALEVLGADRHTSAPLLVVETHPEDGFSVAGILALRKEFGDAKELPVALISREGLLEPSEDPLLRSIPWPRAEDATWLPLLDELAGLD</sequence>
<protein>
    <submittedName>
        <fullName evidence="2">PilZ domain-containing protein</fullName>
    </submittedName>
</protein>
<evidence type="ECO:0000256" key="1">
    <source>
        <dbReference type="SAM" id="MobiDB-lite"/>
    </source>
</evidence>
<proteinExistence type="predicted"/>